<dbReference type="Proteomes" id="UP000286031">
    <property type="component" value="Unassembled WGS sequence"/>
</dbReference>
<gene>
    <name evidence="1" type="ORF">DWV35_19015</name>
</gene>
<evidence type="ECO:0000313" key="2">
    <source>
        <dbReference type="Proteomes" id="UP000286031"/>
    </source>
</evidence>
<dbReference type="AlphaFoldDB" id="A0A413EKB0"/>
<sequence>MSDNSLFGKIRACFSIKDKNKALLDKIKVRRNRNENEKIDLQRGLSATCSNFVASNRIQ</sequence>
<protein>
    <submittedName>
        <fullName evidence="1">Uncharacterized protein</fullName>
    </submittedName>
</protein>
<evidence type="ECO:0000313" key="1">
    <source>
        <dbReference type="EMBL" id="RGX07406.1"/>
    </source>
</evidence>
<reference evidence="1 2" key="1">
    <citation type="submission" date="2018-08" db="EMBL/GenBank/DDBJ databases">
        <title>A genome reference for cultivated species of the human gut microbiota.</title>
        <authorList>
            <person name="Zou Y."/>
            <person name="Xue W."/>
            <person name="Luo G."/>
        </authorList>
    </citation>
    <scope>NUCLEOTIDE SEQUENCE [LARGE SCALE GENOMIC DNA]</scope>
    <source>
        <strain evidence="1 2">AF04-46</strain>
    </source>
</reference>
<comment type="caution">
    <text evidence="1">The sequence shown here is derived from an EMBL/GenBank/DDBJ whole genome shotgun (WGS) entry which is preliminary data.</text>
</comment>
<organism evidence="1 2">
    <name type="scientific">Bacteroides ovatus</name>
    <dbReference type="NCBI Taxonomy" id="28116"/>
    <lineage>
        <taxon>Bacteria</taxon>
        <taxon>Pseudomonadati</taxon>
        <taxon>Bacteroidota</taxon>
        <taxon>Bacteroidia</taxon>
        <taxon>Bacteroidales</taxon>
        <taxon>Bacteroidaceae</taxon>
        <taxon>Bacteroides</taxon>
    </lineage>
</organism>
<accession>A0A413EKB0</accession>
<name>A0A413EKB0_BACOV</name>
<dbReference type="EMBL" id="QSBI01000028">
    <property type="protein sequence ID" value="RGX07406.1"/>
    <property type="molecule type" value="Genomic_DNA"/>
</dbReference>
<proteinExistence type="predicted"/>